<dbReference type="PIRSF" id="PIRSF011489">
    <property type="entry name" value="DUF479"/>
    <property type="match status" value="1"/>
</dbReference>
<dbReference type="PANTHER" id="PTHR38764">
    <property type="entry name" value="ACYL CARRIER PROTEIN PHOSPHODIESTERASE"/>
    <property type="match status" value="1"/>
</dbReference>
<dbReference type="KEGG" id="apac:S7S_16915"/>
<reference evidence="5 6" key="1">
    <citation type="journal article" date="2012" name="J. Bacteriol.">
        <title>Genome sequence of an alkane-degrading bacterium, Alcanivorax pacificus type strain W11-5, isolated from deep sea sediment.</title>
        <authorList>
            <person name="Lai Q."/>
            <person name="Shao Z."/>
        </authorList>
    </citation>
    <scope>NUCLEOTIDE SEQUENCE [LARGE SCALE GENOMIC DNA]</scope>
    <source>
        <strain evidence="5 6">W11-5</strain>
    </source>
</reference>
<evidence type="ECO:0000313" key="5">
    <source>
        <dbReference type="EMBL" id="AJD49795.1"/>
    </source>
</evidence>
<evidence type="ECO:0000256" key="3">
    <source>
        <dbReference type="ARBA" id="ARBA00023098"/>
    </source>
</evidence>
<gene>
    <name evidence="5" type="ORF">S7S_16915</name>
</gene>
<keyword evidence="4" id="KW-0276">Fatty acid metabolism</keyword>
<keyword evidence="2" id="KW-0378">Hydrolase</keyword>
<evidence type="ECO:0000256" key="1">
    <source>
        <dbReference type="ARBA" id="ARBA00022516"/>
    </source>
</evidence>
<dbReference type="AlphaFoldDB" id="A0A0B4XST3"/>
<dbReference type="EMBL" id="CP004387">
    <property type="protein sequence ID" value="AJD49795.1"/>
    <property type="molecule type" value="Genomic_DNA"/>
</dbReference>
<dbReference type="STRING" id="391936.S7S_16915"/>
<evidence type="ECO:0000313" key="6">
    <source>
        <dbReference type="Proteomes" id="UP000006764"/>
    </source>
</evidence>
<sequence length="196" mass="22418">MNYFAHLTLAQPTTASKVGNLMGDFMRGVREQDLPPAVRSGLHNHRLVDHFTDTHPLVVDSRRLFSPARRRFAGVAMDVLFDHFLIQHWGRFYDQPVPQAIRDEYGWLRTGQPLMPARMQVVTGRMVNDDWFSHYASLNNVGEALDRIAGRVRFANQFHGMIEEIDRHYAELEAVFLTLYPALRAEVAKQGLESAG</sequence>
<organism evidence="5 6">
    <name type="scientific">Isoalcanivorax pacificus W11-5</name>
    <dbReference type="NCBI Taxonomy" id="391936"/>
    <lineage>
        <taxon>Bacteria</taxon>
        <taxon>Pseudomonadati</taxon>
        <taxon>Pseudomonadota</taxon>
        <taxon>Gammaproteobacteria</taxon>
        <taxon>Oceanospirillales</taxon>
        <taxon>Alcanivoracaceae</taxon>
        <taxon>Isoalcanivorax</taxon>
    </lineage>
</organism>
<dbReference type="InterPro" id="IPR007431">
    <property type="entry name" value="ACP_PD"/>
</dbReference>
<dbReference type="PANTHER" id="PTHR38764:SF1">
    <property type="entry name" value="ACYL CARRIER PROTEIN PHOSPHODIESTERASE"/>
    <property type="match status" value="1"/>
</dbReference>
<proteinExistence type="predicted"/>
<dbReference type="GO" id="GO:0006633">
    <property type="term" value="P:fatty acid biosynthetic process"/>
    <property type="evidence" value="ECO:0007669"/>
    <property type="project" value="UniProtKB-KW"/>
</dbReference>
<keyword evidence="1" id="KW-0444">Lipid biosynthesis</keyword>
<name>A0A0B4XST3_9GAMM</name>
<keyword evidence="6" id="KW-1185">Reference proteome</keyword>
<protein>
    <submittedName>
        <fullName evidence="5">Acyl carrier protein phosphodiesterase</fullName>
    </submittedName>
</protein>
<keyword evidence="4" id="KW-0275">Fatty acid biosynthesis</keyword>
<dbReference type="Proteomes" id="UP000006764">
    <property type="component" value="Chromosome"/>
</dbReference>
<dbReference type="Pfam" id="PF04336">
    <property type="entry name" value="ACP_PD"/>
    <property type="match status" value="1"/>
</dbReference>
<dbReference type="RefSeq" id="WP_008733016.1">
    <property type="nucleotide sequence ID" value="NZ_CP004387.1"/>
</dbReference>
<evidence type="ECO:0000256" key="4">
    <source>
        <dbReference type="ARBA" id="ARBA00023160"/>
    </source>
</evidence>
<keyword evidence="3" id="KW-0443">Lipid metabolism</keyword>
<accession>A0A0B4XST3</accession>
<evidence type="ECO:0000256" key="2">
    <source>
        <dbReference type="ARBA" id="ARBA00022801"/>
    </source>
</evidence>
<dbReference type="OrthoDB" id="8442777at2"/>
<dbReference type="HOGENOM" id="CLU_099370_1_0_6"/>
<dbReference type="GO" id="GO:0008770">
    <property type="term" value="F:[acyl-carrier-protein] phosphodiesterase activity"/>
    <property type="evidence" value="ECO:0007669"/>
    <property type="project" value="InterPro"/>
</dbReference>